<evidence type="ECO:0000313" key="3">
    <source>
        <dbReference type="EMBL" id="EGN93090.1"/>
    </source>
</evidence>
<dbReference type="InParanoid" id="F8QES7"/>
<sequence length="965" mass="105835">MPYRASESPSPAQKRQRLSSPTYDDQIGDLSADDINAFDNINAKLSQSSPSRPSHRAEVTSAVHHLPKVTSDNDENPFQIRGESAGFTNASFQVNTRNYDNDAAIHASVAPDFSTFPLIGFQTASALATHIYSQDAPRSPSPEAPSELDYSAWFQPIPTIPSIGFTTAKLKARGTDVSAPVPTITPGFTKPSGGLIMPSKEALRKAEERRRLWEADDFVPASTPPPVDDSWKVPTPDIKSNSPRRPIFAAMENSCTLGSILDTPTPAAQSGRPFPPVSLPSFSTPSFAPGNKGKAPMKGFKSPFINLSTAKPGIDQQSTSSGPGPTPVNPRRRTIPLTGPQQPHISSPVPGSPMQLPSSSVPTGHIPFMTPLRPFGLTPRTHARGTTGKPRFVTPFKEGMRPGEPGRKILEAEREQAASTALSRKLSNQTRALSQTVPSPKVPKAASWTVFELAPPTGRATLISCNLIPQTHSIEALNHMGINGPEICGITPSTALEYRFRISSNPSSGPSKDCQSSTTSFLGPSDALNKLHSRGCSLATEQWVENHWSLILWKLAGMVALDPYQEFDPNKQRWCWRELCRQLLYRYERELNNASLPALRLITTGDAPASSPMVLCVSGITWSEADVDEGGAPVLSHPQLEVTDGWYRLRARVDQALARAVRKGTIRVGRKIAVTGARLSSERKEPVEVLEAYNSTSLVITGNSSHLASWHAKLGFQRSPWISTLNSLTADGGNVAVMAFVVIKVHPVAFVEFIDEDDGSRTREGPRTAKDEAAVDARWKARRENQMSKLWSIFQKRMDTMDSYARKLEQRAGPSFRPKDDDSPPSHIDNLYDDLEDGTQAKRVFATLGAHDAGWLAQHIRERCTQERLKAADDIEQELQAIHNFRVILVKDEYFKKHPPNRKAQLTVWDVLNLTFTEGSESGSFQEGQKFLVNDLSQFGPRNDDYNFAFAGNQFAANAATCLDE</sequence>
<feature type="region of interest" description="Disordered" evidence="1">
    <location>
        <begin position="372"/>
        <end position="404"/>
    </location>
</feature>
<dbReference type="PANTHER" id="PTHR11289">
    <property type="entry name" value="BREAST CANCER TYPE 2 SUSCEPTIBILITY PROTEIN BRCA2"/>
    <property type="match status" value="1"/>
</dbReference>
<feature type="region of interest" description="Disordered" evidence="1">
    <location>
        <begin position="1"/>
        <end position="30"/>
    </location>
</feature>
<protein>
    <recommendedName>
        <fullName evidence="2">BRCA2 OB1 domain-containing protein</fullName>
    </recommendedName>
</protein>
<dbReference type="PANTHER" id="PTHR11289:SF0">
    <property type="entry name" value="BREAST CANCER TYPE 2 SUSCEPTIBILITY PROTEIN"/>
    <property type="match status" value="1"/>
</dbReference>
<feature type="compositionally biased region" description="Polar residues" evidence="1">
    <location>
        <begin position="43"/>
        <end position="52"/>
    </location>
</feature>
<evidence type="ECO:0000259" key="2">
    <source>
        <dbReference type="Pfam" id="PF09103"/>
    </source>
</evidence>
<dbReference type="CDD" id="cd04493">
    <property type="entry name" value="BRCA2DBD_OB1"/>
    <property type="match status" value="1"/>
</dbReference>
<dbReference type="AlphaFoldDB" id="F8QES7"/>
<dbReference type="Pfam" id="PF09103">
    <property type="entry name" value="BRCA-2_OB1"/>
    <property type="match status" value="1"/>
</dbReference>
<proteinExistence type="predicted"/>
<accession>F8QES7</accession>
<dbReference type="OMA" id="ATRRWCW"/>
<dbReference type="GO" id="GO:0006355">
    <property type="term" value="P:regulation of DNA-templated transcription"/>
    <property type="evidence" value="ECO:0007669"/>
    <property type="project" value="TreeGrafter"/>
</dbReference>
<dbReference type="Gene3D" id="2.40.50.140">
    <property type="entry name" value="Nucleic acid-binding proteins"/>
    <property type="match status" value="2"/>
</dbReference>
<dbReference type="Proteomes" id="UP000008063">
    <property type="component" value="Unassembled WGS sequence"/>
</dbReference>
<feature type="region of interest" description="Disordered" evidence="1">
    <location>
        <begin position="43"/>
        <end position="75"/>
    </location>
</feature>
<keyword evidence="4" id="KW-1185">Reference proteome</keyword>
<evidence type="ECO:0000256" key="1">
    <source>
        <dbReference type="SAM" id="MobiDB-lite"/>
    </source>
</evidence>
<feature type="compositionally biased region" description="Polar residues" evidence="1">
    <location>
        <begin position="310"/>
        <end position="323"/>
    </location>
</feature>
<dbReference type="OrthoDB" id="21095at2759"/>
<dbReference type="eggNOG" id="KOG4751">
    <property type="taxonomic scope" value="Eukaryota"/>
</dbReference>
<dbReference type="InterPro" id="IPR012340">
    <property type="entry name" value="NA-bd_OB-fold"/>
</dbReference>
<dbReference type="SUPFAM" id="SSF50249">
    <property type="entry name" value="Nucleic acid-binding proteins"/>
    <property type="match status" value="2"/>
</dbReference>
<dbReference type="InterPro" id="IPR036315">
    <property type="entry name" value="BRCA2_hlx_sf"/>
</dbReference>
<evidence type="ECO:0000313" key="4">
    <source>
        <dbReference type="Proteomes" id="UP000008063"/>
    </source>
</evidence>
<dbReference type="InterPro" id="IPR015525">
    <property type="entry name" value="BRCA2"/>
</dbReference>
<dbReference type="EMBL" id="GL945494">
    <property type="protein sequence ID" value="EGN93090.1"/>
    <property type="molecule type" value="Genomic_DNA"/>
</dbReference>
<reference evidence="4" key="1">
    <citation type="journal article" date="2011" name="Science">
        <title>The plant cell wall-decomposing machinery underlies the functional diversity of forest fungi.</title>
        <authorList>
            <person name="Eastwood D.C."/>
            <person name="Floudas D."/>
            <person name="Binder M."/>
            <person name="Majcherczyk A."/>
            <person name="Schneider P."/>
            <person name="Aerts A."/>
            <person name="Asiegbu F.O."/>
            <person name="Baker S.E."/>
            <person name="Barry K."/>
            <person name="Bendiksby M."/>
            <person name="Blumentritt M."/>
            <person name="Coutinho P.M."/>
            <person name="Cullen D."/>
            <person name="de Vries R.P."/>
            <person name="Gathman A."/>
            <person name="Goodell B."/>
            <person name="Henrissat B."/>
            <person name="Ihrmark K."/>
            <person name="Kauserud H."/>
            <person name="Kohler A."/>
            <person name="LaButti K."/>
            <person name="Lapidus A."/>
            <person name="Lavin J.L."/>
            <person name="Lee Y.-H."/>
            <person name="Lindquist E."/>
            <person name="Lilly W."/>
            <person name="Lucas S."/>
            <person name="Morin E."/>
            <person name="Murat C."/>
            <person name="Oguiza J.A."/>
            <person name="Park J."/>
            <person name="Pisabarro A.G."/>
            <person name="Riley R."/>
            <person name="Rosling A."/>
            <person name="Salamov A."/>
            <person name="Schmidt O."/>
            <person name="Schmutz J."/>
            <person name="Skrede I."/>
            <person name="Stenlid J."/>
            <person name="Wiebenga A."/>
            <person name="Xie X."/>
            <person name="Kuees U."/>
            <person name="Hibbett D.S."/>
            <person name="Hoffmeister D."/>
            <person name="Hoegberg N."/>
            <person name="Martin F."/>
            <person name="Grigoriev I.V."/>
            <person name="Watkinson S.C."/>
        </authorList>
    </citation>
    <scope>NUCLEOTIDE SEQUENCE [LARGE SCALE GENOMIC DNA]</scope>
    <source>
        <strain evidence="4">strain S7.3</strain>
    </source>
</reference>
<name>F8QES7_SERL3</name>
<feature type="compositionally biased region" description="Polar residues" evidence="1">
    <location>
        <begin position="7"/>
        <end position="23"/>
    </location>
</feature>
<feature type="region of interest" description="Disordered" evidence="1">
    <location>
        <begin position="310"/>
        <end position="359"/>
    </location>
</feature>
<dbReference type="HOGENOM" id="CLU_013527_0_0_1"/>
<dbReference type="GO" id="GO:0000724">
    <property type="term" value="P:double-strand break repair via homologous recombination"/>
    <property type="evidence" value="ECO:0007669"/>
    <property type="project" value="InterPro"/>
</dbReference>
<feature type="region of interest" description="Disordered" evidence="1">
    <location>
        <begin position="218"/>
        <end position="244"/>
    </location>
</feature>
<gene>
    <name evidence="3" type="ORF">SERLA73DRAFT_78936</name>
</gene>
<organism evidence="4">
    <name type="scientific">Serpula lacrymans var. lacrymans (strain S7.3)</name>
    <name type="common">Dry rot fungus</name>
    <dbReference type="NCBI Taxonomy" id="936435"/>
    <lineage>
        <taxon>Eukaryota</taxon>
        <taxon>Fungi</taxon>
        <taxon>Dikarya</taxon>
        <taxon>Basidiomycota</taxon>
        <taxon>Agaricomycotina</taxon>
        <taxon>Agaricomycetes</taxon>
        <taxon>Agaricomycetidae</taxon>
        <taxon>Boletales</taxon>
        <taxon>Coniophorineae</taxon>
        <taxon>Serpulaceae</taxon>
        <taxon>Serpula</taxon>
    </lineage>
</organism>
<dbReference type="SUPFAM" id="SSF81872">
    <property type="entry name" value="BRCA2 helical domain"/>
    <property type="match status" value="1"/>
</dbReference>
<dbReference type="STRING" id="936435.F8QES7"/>
<dbReference type="InterPro" id="IPR015187">
    <property type="entry name" value="BRCA2_OB_1"/>
</dbReference>
<feature type="domain" description="BRCA2 OB1" evidence="2">
    <location>
        <begin position="597"/>
        <end position="718"/>
    </location>
</feature>